<sequence length="332" mass="35185">MTGKLLIYGATGYTGTLISTQAKLTNLNFTIASRSPKKLTTLSKSLSVPFSAFALDDHSQTLEHLKPFTAVLNCAGPFINTAPPLMRASIELGIHYLDITAEYKTYSLAESLHLQAKERGSMLLPGVGWDVVPSDCLALHTLSLLHGKAAKKMSIALKVDGGMSRGSAISAGEIMGVGVLQRCAGEIVSVPDAKTRVFDFGDGNEDVECHPISFGDLITALHSTAIENIEMYVHVTGAGFPEGDLSELPDGPSEEEKGASRAVVAVEVMDENGDVFKSRIETVNGYSYTPLAAVEASRRVLGGEFQVGFSTPGLVFGKGFAGTIPGTQIFDL</sequence>
<dbReference type="AlphaFoldDB" id="A0A9N9LR15"/>
<reference evidence="2" key="1">
    <citation type="submission" date="2021-07" db="EMBL/GenBank/DDBJ databases">
        <authorList>
            <person name="Durling M."/>
        </authorList>
    </citation>
    <scope>NUCLEOTIDE SEQUENCE</scope>
</reference>
<proteinExistence type="predicted"/>
<dbReference type="PANTHER" id="PTHR43781:SF1">
    <property type="entry name" value="SACCHAROPINE DEHYDROGENASE"/>
    <property type="match status" value="1"/>
</dbReference>
<dbReference type="EMBL" id="CAJVRM010000331">
    <property type="protein sequence ID" value="CAG8979729.1"/>
    <property type="molecule type" value="Genomic_DNA"/>
</dbReference>
<protein>
    <recommendedName>
        <fullName evidence="1">Saccharopine dehydrogenase NADP binding domain-containing protein</fullName>
    </recommendedName>
</protein>
<dbReference type="Proteomes" id="UP000701801">
    <property type="component" value="Unassembled WGS sequence"/>
</dbReference>
<organism evidence="2 3">
    <name type="scientific">Hymenoscyphus albidus</name>
    <dbReference type="NCBI Taxonomy" id="595503"/>
    <lineage>
        <taxon>Eukaryota</taxon>
        <taxon>Fungi</taxon>
        <taxon>Dikarya</taxon>
        <taxon>Ascomycota</taxon>
        <taxon>Pezizomycotina</taxon>
        <taxon>Leotiomycetes</taxon>
        <taxon>Helotiales</taxon>
        <taxon>Helotiaceae</taxon>
        <taxon>Hymenoscyphus</taxon>
    </lineage>
</organism>
<dbReference type="SUPFAM" id="SSF51735">
    <property type="entry name" value="NAD(P)-binding Rossmann-fold domains"/>
    <property type="match status" value="1"/>
</dbReference>
<dbReference type="Pfam" id="PF03435">
    <property type="entry name" value="Sacchrp_dh_NADP"/>
    <property type="match status" value="1"/>
</dbReference>
<dbReference type="InterPro" id="IPR036291">
    <property type="entry name" value="NAD(P)-bd_dom_sf"/>
</dbReference>
<evidence type="ECO:0000313" key="3">
    <source>
        <dbReference type="Proteomes" id="UP000701801"/>
    </source>
</evidence>
<dbReference type="Gene3D" id="3.40.50.720">
    <property type="entry name" value="NAD(P)-binding Rossmann-like Domain"/>
    <property type="match status" value="1"/>
</dbReference>
<gene>
    <name evidence="2" type="ORF">HYALB_00012375</name>
</gene>
<name>A0A9N9LR15_9HELO</name>
<comment type="caution">
    <text evidence="2">The sequence shown here is derived from an EMBL/GenBank/DDBJ whole genome shotgun (WGS) entry which is preliminary data.</text>
</comment>
<dbReference type="PANTHER" id="PTHR43781">
    <property type="entry name" value="SACCHAROPINE DEHYDROGENASE"/>
    <property type="match status" value="1"/>
</dbReference>
<dbReference type="OrthoDB" id="10268090at2759"/>
<dbReference type="InterPro" id="IPR005097">
    <property type="entry name" value="Sacchrp_dh_NADP-bd"/>
</dbReference>
<feature type="domain" description="Saccharopine dehydrogenase NADP binding" evidence="1">
    <location>
        <begin position="6"/>
        <end position="123"/>
    </location>
</feature>
<accession>A0A9N9LR15</accession>
<evidence type="ECO:0000313" key="2">
    <source>
        <dbReference type="EMBL" id="CAG8979729.1"/>
    </source>
</evidence>
<evidence type="ECO:0000259" key="1">
    <source>
        <dbReference type="Pfam" id="PF03435"/>
    </source>
</evidence>
<keyword evidence="3" id="KW-1185">Reference proteome</keyword>